<organism evidence="1">
    <name type="scientific">Ignisphaera aggregans</name>
    <dbReference type="NCBI Taxonomy" id="334771"/>
    <lineage>
        <taxon>Archaea</taxon>
        <taxon>Thermoproteota</taxon>
        <taxon>Thermoprotei</taxon>
        <taxon>Desulfurococcales</taxon>
        <taxon>Desulfurococcaceae</taxon>
        <taxon>Ignisphaera</taxon>
    </lineage>
</organism>
<comment type="caution">
    <text evidence="1">The sequence shown here is derived from an EMBL/GenBank/DDBJ whole genome shotgun (WGS) entry which is preliminary data.</text>
</comment>
<accession>A0A7C2V9I3</accession>
<gene>
    <name evidence="1" type="ORF">ENO77_03050</name>
</gene>
<protein>
    <submittedName>
        <fullName evidence="1">Uncharacterized protein</fullName>
    </submittedName>
</protein>
<sequence>MKNMPEPEASFFRVTLLYRGNSYRLICNVDDIIDCETAECAQDLYDSYVQRYTNTISKSVITIENRKGGKIFVYRVNGDTACLCVHRPDIDCKDMCANYMK</sequence>
<reference evidence="1" key="1">
    <citation type="journal article" date="2020" name="mSystems">
        <title>Genome- and Community-Level Interaction Insights into Carbon Utilization and Element Cycling Functions of Hydrothermarchaeota in Hydrothermal Sediment.</title>
        <authorList>
            <person name="Zhou Z."/>
            <person name="Liu Y."/>
            <person name="Xu W."/>
            <person name="Pan J."/>
            <person name="Luo Z.H."/>
            <person name="Li M."/>
        </authorList>
    </citation>
    <scope>NUCLEOTIDE SEQUENCE [LARGE SCALE GENOMIC DNA]</scope>
    <source>
        <strain evidence="1">SpSt-16</strain>
    </source>
</reference>
<name>A0A7C2V9I3_9CREN</name>
<dbReference type="AlphaFoldDB" id="A0A7C2V9I3"/>
<evidence type="ECO:0000313" key="1">
    <source>
        <dbReference type="EMBL" id="HEW53132.1"/>
    </source>
</evidence>
<dbReference type="EMBL" id="DSGT01000009">
    <property type="protein sequence ID" value="HEW53132.1"/>
    <property type="molecule type" value="Genomic_DNA"/>
</dbReference>
<proteinExistence type="predicted"/>